<sequence>MFSPLADLMQPCGPVLDDAAAGFTFETVAEAAQIEDWTDLLETARPALEPIVSASPYLSGLMRRSPQRLYETLSAAPEARLKTILQATEAITERALSAEAIDAEAAKRTLRQLKADTHLLTALADLGEVWKLDHVTAALTRFADAVTQAALAVAVREERDKKRLLPTPADDERGILPGLFVLAMGKHGAGELNYSSDIDITFFCEMERLPLADGVEPQGLTDRIARRVSNILSDRTADGYVFRVDLRLRPDPSSTPTVVSVPFALNYYETVGQNWERAAFIKARACAGDMVEAKEFMQSLSPFIWRRSLDYPAIADVQSIKRQIHVHKADERLYAAGANLKLGAGGIREIEFFAQTQQLILGGRDPSLRSRRTTDALDALRKAGHLAPAVSKELKQCYGRLRDWEHRVQMLNDEQTHTLPENDTDRLKVGVMAGFSNLSRFDLAVSRTLRTVNSHYGELFSDGENLSSSFGSLVFTGVEDDPETLKTLERMGFDDPHDVAATVRSWHHGRIPATRTERGRELFTRLVPRLLEALNETGTPSIAFKRFAAFFSGLTAGVQIQSLFLANHRLFKMVVEIMGFSPRLAILLARHPTVFDAMLDAGFFDPLGEELDSLVQDEVDRVPADLESVMNALRRVGREQQFRIGMQIINARLTTEAAGAAYARLADACITHLAPLSLADVARQAGDLGGQVAVVALGKLGSQEMTARSDLDLMTIYLPDDPSEVSTIKGWASETYFARFTQRLISALSAPTHEGLLYEIDMKLRPTGAKGPVAVSLAALENYYTKGADTWEFQALTRARVVWATSVDFADLVKLKVETILRGQRDRATTAQDVLDMRALMEKERPAKGFWDFKLSVGGQVDAEFAAQYLQLIHASSGGPLRVGTLAALQAFSRTGLASADDLECLATAWRVQQALAQLMRVSLEQDHDPTHEPEAFQGKLARAIHTRRLDTLEKKLRDIRKRARQAFETIIDPDGV</sequence>
<dbReference type="PANTHER" id="PTHR30621">
    <property type="entry name" value="GLUTAMINE SYNTHETASE ADENYLYLTRANSFERASE"/>
    <property type="match status" value="1"/>
</dbReference>
<evidence type="ECO:0000256" key="8">
    <source>
        <dbReference type="SAM" id="Coils"/>
    </source>
</evidence>
<keyword evidence="12" id="KW-1185">Reference proteome</keyword>
<dbReference type="CDD" id="cd05401">
    <property type="entry name" value="NT_GlnE_GlnD_like"/>
    <property type="match status" value="2"/>
</dbReference>
<dbReference type="HAMAP" id="MF_00802">
    <property type="entry name" value="GlnE"/>
    <property type="match status" value="1"/>
</dbReference>
<keyword evidence="5 7" id="KW-0460">Magnesium</keyword>
<dbReference type="GO" id="GO:0000820">
    <property type="term" value="P:regulation of glutamine family amino acid metabolic process"/>
    <property type="evidence" value="ECO:0007669"/>
    <property type="project" value="UniProtKB-UniRule"/>
</dbReference>
<keyword evidence="3 7" id="KW-0547">Nucleotide-binding</keyword>
<evidence type="ECO:0000256" key="5">
    <source>
        <dbReference type="ARBA" id="ARBA00022842"/>
    </source>
</evidence>
<dbReference type="GO" id="GO:0000287">
    <property type="term" value="F:magnesium ion binding"/>
    <property type="evidence" value="ECO:0007669"/>
    <property type="project" value="UniProtKB-UniRule"/>
</dbReference>
<dbReference type="GO" id="GO:0047388">
    <property type="term" value="F:[glutamine synthetase]-adenylyl-L-tyrosine phosphorylase activity"/>
    <property type="evidence" value="ECO:0007669"/>
    <property type="project" value="UniProtKB-EC"/>
</dbReference>
<accession>A0A918UZA0</accession>
<evidence type="ECO:0000259" key="10">
    <source>
        <dbReference type="Pfam" id="PF08335"/>
    </source>
</evidence>
<dbReference type="Gene3D" id="3.30.460.10">
    <property type="entry name" value="Beta Polymerase, domain 2"/>
    <property type="match status" value="2"/>
</dbReference>
<feature type="region of interest" description="Adenylyl transferase" evidence="7">
    <location>
        <begin position="467"/>
        <end position="977"/>
    </location>
</feature>
<feature type="domain" description="PII-uridylyltransferase/Glutamine-synthetase adenylyltransferase" evidence="10">
    <location>
        <begin position="851"/>
        <end position="971"/>
    </location>
</feature>
<dbReference type="InterPro" id="IPR013546">
    <property type="entry name" value="PII_UdlTrfase/GS_AdlTrfase"/>
</dbReference>
<dbReference type="InterPro" id="IPR023057">
    <property type="entry name" value="GlnE"/>
</dbReference>
<comment type="cofactor">
    <cofactor evidence="7">
        <name>Mg(2+)</name>
        <dbReference type="ChEBI" id="CHEBI:18420"/>
    </cofactor>
</comment>
<comment type="catalytic activity">
    <reaction evidence="7">
        <text>[glutamine synthetase]-O(4)-(5'-adenylyl)-L-tyrosine + phosphate = [glutamine synthetase]-L-tyrosine + ADP</text>
        <dbReference type="Rhea" id="RHEA:43716"/>
        <dbReference type="Rhea" id="RHEA-COMP:10660"/>
        <dbReference type="Rhea" id="RHEA-COMP:10661"/>
        <dbReference type="ChEBI" id="CHEBI:43474"/>
        <dbReference type="ChEBI" id="CHEBI:46858"/>
        <dbReference type="ChEBI" id="CHEBI:83624"/>
        <dbReference type="ChEBI" id="CHEBI:456216"/>
        <dbReference type="EC" id="2.7.7.89"/>
    </reaction>
</comment>
<evidence type="ECO:0000256" key="6">
    <source>
        <dbReference type="ARBA" id="ARBA00023268"/>
    </source>
</evidence>
<dbReference type="GO" id="GO:0005829">
    <property type="term" value="C:cytosol"/>
    <property type="evidence" value="ECO:0007669"/>
    <property type="project" value="TreeGrafter"/>
</dbReference>
<dbReference type="GO" id="GO:0005524">
    <property type="term" value="F:ATP binding"/>
    <property type="evidence" value="ECO:0007669"/>
    <property type="project" value="UniProtKB-UniRule"/>
</dbReference>
<evidence type="ECO:0000256" key="4">
    <source>
        <dbReference type="ARBA" id="ARBA00022840"/>
    </source>
</evidence>
<dbReference type="Gene3D" id="1.20.120.1510">
    <property type="match status" value="1"/>
</dbReference>
<comment type="function">
    <text evidence="7">Involved in the regulation of glutamine synthetase GlnA, a key enzyme in the process to assimilate ammonia. When cellular nitrogen levels are high, the C-terminal adenylyl transferase (AT) inactivates GlnA by covalent transfer of an adenylyl group from ATP to specific tyrosine residue of GlnA, thus reducing its activity. Conversely, when nitrogen levels are low, the N-terminal adenylyl removase (AR) activates GlnA by removing the adenylyl group by phosphorolysis, increasing its activity. The regulatory region of GlnE binds the signal transduction protein PII (GlnB) which indicates the nitrogen status of the cell.</text>
</comment>
<proteinExistence type="inferred from homology"/>
<feature type="coiled-coil region" evidence="8">
    <location>
        <begin position="943"/>
        <end position="970"/>
    </location>
</feature>
<dbReference type="Proteomes" id="UP000662572">
    <property type="component" value="Unassembled WGS sequence"/>
</dbReference>
<comment type="caution">
    <text evidence="11">The sequence shown here is derived from an EMBL/GenBank/DDBJ whole genome shotgun (WGS) entry which is preliminary data.</text>
</comment>
<dbReference type="EMBL" id="BMZB01000010">
    <property type="protein sequence ID" value="GGZ45847.1"/>
    <property type="molecule type" value="Genomic_DNA"/>
</dbReference>
<feature type="region of interest" description="Adenylyl removase" evidence="7">
    <location>
        <begin position="1"/>
        <end position="463"/>
    </location>
</feature>
<dbReference type="EC" id="2.7.7.89" evidence="7"/>
<dbReference type="SUPFAM" id="SSF81301">
    <property type="entry name" value="Nucleotidyltransferase"/>
    <property type="match status" value="2"/>
</dbReference>
<dbReference type="Pfam" id="PF03710">
    <property type="entry name" value="GlnE"/>
    <property type="match status" value="2"/>
</dbReference>
<gene>
    <name evidence="7 11" type="primary">glnE</name>
    <name evidence="11" type="ORF">GCM10011273_35570</name>
</gene>
<evidence type="ECO:0000256" key="2">
    <source>
        <dbReference type="ARBA" id="ARBA00022695"/>
    </source>
</evidence>
<evidence type="ECO:0000259" key="9">
    <source>
        <dbReference type="Pfam" id="PF03710"/>
    </source>
</evidence>
<dbReference type="Gene3D" id="1.20.120.330">
    <property type="entry name" value="Nucleotidyltransferases domain 2"/>
    <property type="match status" value="2"/>
</dbReference>
<dbReference type="GO" id="GO:0008882">
    <property type="term" value="F:[glutamate-ammonia-ligase] adenylyltransferase activity"/>
    <property type="evidence" value="ECO:0007669"/>
    <property type="project" value="UniProtKB-UniRule"/>
</dbReference>
<keyword evidence="1 7" id="KW-0808">Transferase</keyword>
<evidence type="ECO:0000256" key="7">
    <source>
        <dbReference type="HAMAP-Rule" id="MF_00802"/>
    </source>
</evidence>
<protein>
    <recommendedName>
        <fullName evidence="7">Bifunctional glutamine synthetase adenylyltransferase/adenylyl-removing enzyme</fullName>
    </recommendedName>
    <alternativeName>
        <fullName evidence="7">ATP:glutamine synthetase adenylyltransferase</fullName>
    </alternativeName>
    <alternativeName>
        <fullName evidence="7">ATase</fullName>
    </alternativeName>
    <domain>
        <recommendedName>
            <fullName evidence="7">Glutamine synthetase adenylyl-L-tyrosine phosphorylase</fullName>
            <ecNumber evidence="7">2.7.7.89</ecNumber>
        </recommendedName>
        <alternativeName>
            <fullName evidence="7">Adenylyl removase</fullName>
            <shortName evidence="7">AR</shortName>
            <shortName evidence="7">AT-N</shortName>
        </alternativeName>
    </domain>
    <domain>
        <recommendedName>
            <fullName evidence="7">Glutamine synthetase adenylyl transferase</fullName>
            <ecNumber evidence="7">2.7.7.42</ecNumber>
        </recommendedName>
        <alternativeName>
            <fullName evidence="7">Adenylyl transferase</fullName>
            <shortName evidence="7">AT</shortName>
            <shortName evidence="7">AT-C</shortName>
        </alternativeName>
    </domain>
</protein>
<reference evidence="11" key="1">
    <citation type="journal article" date="2014" name="Int. J. Syst. Evol. Microbiol.">
        <title>Complete genome sequence of Corynebacterium casei LMG S-19264T (=DSM 44701T), isolated from a smear-ripened cheese.</title>
        <authorList>
            <consortium name="US DOE Joint Genome Institute (JGI-PGF)"/>
            <person name="Walter F."/>
            <person name="Albersmeier A."/>
            <person name="Kalinowski J."/>
            <person name="Ruckert C."/>
        </authorList>
    </citation>
    <scope>NUCLEOTIDE SEQUENCE</scope>
    <source>
        <strain evidence="11">KCTC 32296</strain>
    </source>
</reference>
<dbReference type="NCBIfam" id="NF008292">
    <property type="entry name" value="PRK11072.1"/>
    <property type="match status" value="1"/>
</dbReference>
<dbReference type="InterPro" id="IPR043519">
    <property type="entry name" value="NT_sf"/>
</dbReference>
<name>A0A918UZA0_9CAUL</name>
<evidence type="ECO:0000256" key="3">
    <source>
        <dbReference type="ARBA" id="ARBA00022741"/>
    </source>
</evidence>
<dbReference type="PANTHER" id="PTHR30621:SF0">
    <property type="entry name" value="BIFUNCTIONAL GLUTAMINE SYNTHETASE ADENYLYLTRANSFERASE_ADENYLYL-REMOVING ENZYME"/>
    <property type="match status" value="1"/>
</dbReference>
<feature type="domain" description="Glutamate-ammonia ligase adenylyltransferase repeated" evidence="9">
    <location>
        <begin position="572"/>
        <end position="805"/>
    </location>
</feature>
<feature type="domain" description="Glutamate-ammonia ligase adenylyltransferase repeated" evidence="9">
    <location>
        <begin position="48"/>
        <end position="296"/>
    </location>
</feature>
<organism evidence="11 12">
    <name type="scientific">Asticcacaulis endophyticus</name>
    <dbReference type="NCBI Taxonomy" id="1395890"/>
    <lineage>
        <taxon>Bacteria</taxon>
        <taxon>Pseudomonadati</taxon>
        <taxon>Pseudomonadota</taxon>
        <taxon>Alphaproteobacteria</taxon>
        <taxon>Caulobacterales</taxon>
        <taxon>Caulobacteraceae</taxon>
        <taxon>Asticcacaulis</taxon>
    </lineage>
</organism>
<dbReference type="Pfam" id="PF08335">
    <property type="entry name" value="GlnD_UR_UTase"/>
    <property type="match status" value="2"/>
</dbReference>
<dbReference type="NCBIfam" id="NF010706">
    <property type="entry name" value="PRK14108.1"/>
    <property type="match status" value="1"/>
</dbReference>
<comment type="catalytic activity">
    <reaction evidence="7">
        <text>[glutamine synthetase]-L-tyrosine + ATP = [glutamine synthetase]-O(4)-(5'-adenylyl)-L-tyrosine + diphosphate</text>
        <dbReference type="Rhea" id="RHEA:18589"/>
        <dbReference type="Rhea" id="RHEA-COMP:10660"/>
        <dbReference type="Rhea" id="RHEA-COMP:10661"/>
        <dbReference type="ChEBI" id="CHEBI:30616"/>
        <dbReference type="ChEBI" id="CHEBI:33019"/>
        <dbReference type="ChEBI" id="CHEBI:46858"/>
        <dbReference type="ChEBI" id="CHEBI:83624"/>
        <dbReference type="EC" id="2.7.7.42"/>
    </reaction>
</comment>
<dbReference type="SUPFAM" id="SSF81593">
    <property type="entry name" value="Nucleotidyltransferase substrate binding subunit/domain"/>
    <property type="match status" value="2"/>
</dbReference>
<keyword evidence="2 7" id="KW-0548">Nucleotidyltransferase</keyword>
<keyword evidence="4 7" id="KW-0067">ATP-binding</keyword>
<keyword evidence="8" id="KW-0175">Coiled coil</keyword>
<evidence type="ECO:0000256" key="1">
    <source>
        <dbReference type="ARBA" id="ARBA00022679"/>
    </source>
</evidence>
<dbReference type="InterPro" id="IPR005190">
    <property type="entry name" value="GlnE_rpt_dom"/>
</dbReference>
<dbReference type="EC" id="2.7.7.42" evidence="7"/>
<evidence type="ECO:0000313" key="11">
    <source>
        <dbReference type="EMBL" id="GGZ45847.1"/>
    </source>
</evidence>
<evidence type="ECO:0000313" key="12">
    <source>
        <dbReference type="Proteomes" id="UP000662572"/>
    </source>
</evidence>
<dbReference type="AlphaFoldDB" id="A0A918UZA0"/>
<feature type="domain" description="PII-uridylyltransferase/Glutamine-synthetase adenylyltransferase" evidence="10">
    <location>
        <begin position="320"/>
        <end position="460"/>
    </location>
</feature>
<reference evidence="11" key="2">
    <citation type="submission" date="2020-09" db="EMBL/GenBank/DDBJ databases">
        <authorList>
            <person name="Sun Q."/>
            <person name="Kim S."/>
        </authorList>
    </citation>
    <scope>NUCLEOTIDE SEQUENCE</scope>
    <source>
        <strain evidence="11">KCTC 32296</strain>
    </source>
</reference>
<keyword evidence="6 7" id="KW-0511">Multifunctional enzyme</keyword>
<comment type="similarity">
    <text evidence="7">Belongs to the GlnE family.</text>
</comment>